<evidence type="ECO:0000256" key="3">
    <source>
        <dbReference type="ARBA" id="ARBA00023125"/>
    </source>
</evidence>
<dbReference type="Gene3D" id="2.20.25.80">
    <property type="entry name" value="WRKY domain"/>
    <property type="match status" value="2"/>
</dbReference>
<dbReference type="GO" id="GO:0003700">
    <property type="term" value="F:DNA-binding transcription factor activity"/>
    <property type="evidence" value="ECO:0007669"/>
    <property type="project" value="InterPro"/>
</dbReference>
<dbReference type="InterPro" id="IPR003657">
    <property type="entry name" value="WRKY_dom"/>
</dbReference>
<gene>
    <name evidence="8" type="ORF">PVAP13_9NG515600</name>
</gene>
<dbReference type="FunFam" id="2.20.25.80:FF:000003">
    <property type="entry name" value="WRKY transcription factor 57"/>
    <property type="match status" value="1"/>
</dbReference>
<feature type="compositionally biased region" description="Polar residues" evidence="6">
    <location>
        <begin position="412"/>
        <end position="430"/>
    </location>
</feature>
<accession>A0A8T0MWQ6</accession>
<feature type="region of interest" description="Disordered" evidence="6">
    <location>
        <begin position="161"/>
        <end position="314"/>
    </location>
</feature>
<evidence type="ECO:0000259" key="7">
    <source>
        <dbReference type="PROSITE" id="PS50811"/>
    </source>
</evidence>
<dbReference type="Proteomes" id="UP000823388">
    <property type="component" value="Chromosome 9N"/>
</dbReference>
<comment type="subcellular location">
    <subcellularLocation>
        <location evidence="1">Nucleus</location>
    </subcellularLocation>
</comment>
<sequence>MAAHDAPATAAAGDGARRPPPRPTLSLPPRSAVESLFAGASSAGAGAAETSPAPLTLAAAFFPDAPSPAFHGSFTQLLVGAIGSPAAAPAVPTPPSPFAVPPGLSPTALLGSPGLFSPTGSFEMSHQQALAQVTAQAVHSQFNMINHSDFSIPFSSTTTLASTSQPQHVNPANVTSTQEISTLPSHTGCPVKKKVERSGEGHITQIIYRGQHNHQRPPKRRSKDGGGLLIEAGDFHENEDASTRSEPGSQNHSGKHGGSNDGIAGPLVSRRREGDEQLSGSSDSEEEEDAEQKVGNGDAGGANANRRHVPTPAQRIIVQTTSEVDLLDDGYRWRKYGQKVVKGNPHPRSYYKCTYQGCDVKKHIERSSQDPKAVITTYEGKHSHDVPAARNSSHAAAANANAASSTSLPHRGQNSASSSGRGADVSSASSMLLKEETEIT</sequence>
<feature type="compositionally biased region" description="Low complexity" evidence="6">
    <location>
        <begin position="388"/>
        <end position="407"/>
    </location>
</feature>
<feature type="region of interest" description="Disordered" evidence="6">
    <location>
        <begin position="1"/>
        <end position="32"/>
    </location>
</feature>
<evidence type="ECO:0000256" key="5">
    <source>
        <dbReference type="ARBA" id="ARBA00023242"/>
    </source>
</evidence>
<feature type="compositionally biased region" description="Low complexity" evidence="6">
    <location>
        <begin position="1"/>
        <end position="14"/>
    </location>
</feature>
<keyword evidence="2" id="KW-0805">Transcription regulation</keyword>
<evidence type="ECO:0000313" key="8">
    <source>
        <dbReference type="EMBL" id="KAG2539989.1"/>
    </source>
</evidence>
<dbReference type="Pfam" id="PF03106">
    <property type="entry name" value="WRKY"/>
    <property type="match status" value="2"/>
</dbReference>
<keyword evidence="3" id="KW-0238">DNA-binding</keyword>
<name>A0A8T0MWQ6_PANVG</name>
<keyword evidence="9" id="KW-1185">Reference proteome</keyword>
<protein>
    <recommendedName>
        <fullName evidence="7">WRKY domain-containing protein</fullName>
    </recommendedName>
</protein>
<dbReference type="GO" id="GO:0043565">
    <property type="term" value="F:sequence-specific DNA binding"/>
    <property type="evidence" value="ECO:0007669"/>
    <property type="project" value="InterPro"/>
</dbReference>
<dbReference type="EMBL" id="CM029054">
    <property type="protein sequence ID" value="KAG2539989.1"/>
    <property type="molecule type" value="Genomic_DNA"/>
</dbReference>
<feature type="domain" description="WRKY" evidence="7">
    <location>
        <begin position="322"/>
        <end position="387"/>
    </location>
</feature>
<feature type="compositionally biased region" description="Basic residues" evidence="6">
    <location>
        <begin position="211"/>
        <end position="222"/>
    </location>
</feature>
<feature type="region of interest" description="Disordered" evidence="6">
    <location>
        <begin position="379"/>
        <end position="440"/>
    </location>
</feature>
<feature type="compositionally biased region" description="Polar residues" evidence="6">
    <location>
        <begin position="161"/>
        <end position="185"/>
    </location>
</feature>
<evidence type="ECO:0000256" key="2">
    <source>
        <dbReference type="ARBA" id="ARBA00023015"/>
    </source>
</evidence>
<dbReference type="PROSITE" id="PS50811">
    <property type="entry name" value="WRKY"/>
    <property type="match status" value="1"/>
</dbReference>
<feature type="compositionally biased region" description="Basic and acidic residues" evidence="6">
    <location>
        <begin position="233"/>
        <end position="243"/>
    </location>
</feature>
<dbReference type="GO" id="GO:0005634">
    <property type="term" value="C:nucleus"/>
    <property type="evidence" value="ECO:0007669"/>
    <property type="project" value="UniProtKB-SubCell"/>
</dbReference>
<dbReference type="AlphaFoldDB" id="A0A8T0MWQ6"/>
<evidence type="ECO:0000313" key="9">
    <source>
        <dbReference type="Proteomes" id="UP000823388"/>
    </source>
</evidence>
<evidence type="ECO:0000256" key="6">
    <source>
        <dbReference type="SAM" id="MobiDB-lite"/>
    </source>
</evidence>
<dbReference type="SMART" id="SM00774">
    <property type="entry name" value="WRKY"/>
    <property type="match status" value="2"/>
</dbReference>
<proteinExistence type="predicted"/>
<reference evidence="8" key="1">
    <citation type="submission" date="2020-05" db="EMBL/GenBank/DDBJ databases">
        <title>WGS assembly of Panicum virgatum.</title>
        <authorList>
            <person name="Lovell J.T."/>
            <person name="Jenkins J."/>
            <person name="Shu S."/>
            <person name="Juenger T.E."/>
            <person name="Schmutz J."/>
        </authorList>
    </citation>
    <scope>NUCLEOTIDE SEQUENCE</scope>
    <source>
        <strain evidence="8">AP13</strain>
    </source>
</reference>
<evidence type="ECO:0000256" key="4">
    <source>
        <dbReference type="ARBA" id="ARBA00023163"/>
    </source>
</evidence>
<dbReference type="SUPFAM" id="SSF118290">
    <property type="entry name" value="WRKY DNA-binding domain"/>
    <property type="match status" value="2"/>
</dbReference>
<dbReference type="InterPro" id="IPR036576">
    <property type="entry name" value="WRKY_dom_sf"/>
</dbReference>
<dbReference type="PANTHER" id="PTHR31221">
    <property type="entry name" value="WRKY TRANSCRIPTION FACTOR PROTEIN 1-RELATED"/>
    <property type="match status" value="1"/>
</dbReference>
<organism evidence="8 9">
    <name type="scientific">Panicum virgatum</name>
    <name type="common">Blackwell switchgrass</name>
    <dbReference type="NCBI Taxonomy" id="38727"/>
    <lineage>
        <taxon>Eukaryota</taxon>
        <taxon>Viridiplantae</taxon>
        <taxon>Streptophyta</taxon>
        <taxon>Embryophyta</taxon>
        <taxon>Tracheophyta</taxon>
        <taxon>Spermatophyta</taxon>
        <taxon>Magnoliopsida</taxon>
        <taxon>Liliopsida</taxon>
        <taxon>Poales</taxon>
        <taxon>Poaceae</taxon>
        <taxon>PACMAD clade</taxon>
        <taxon>Panicoideae</taxon>
        <taxon>Panicodae</taxon>
        <taxon>Paniceae</taxon>
        <taxon>Panicinae</taxon>
        <taxon>Panicum</taxon>
        <taxon>Panicum sect. Hiantes</taxon>
    </lineage>
</organism>
<comment type="caution">
    <text evidence="8">The sequence shown here is derived from an EMBL/GenBank/DDBJ whole genome shotgun (WGS) entry which is preliminary data.</text>
</comment>
<keyword evidence="4" id="KW-0804">Transcription</keyword>
<keyword evidence="5" id="KW-0539">Nucleus</keyword>
<dbReference type="InterPro" id="IPR044810">
    <property type="entry name" value="WRKY_plant"/>
</dbReference>
<evidence type="ECO:0000256" key="1">
    <source>
        <dbReference type="ARBA" id="ARBA00004123"/>
    </source>
</evidence>
<dbReference type="PANTHER" id="PTHR31221:SF86">
    <property type="entry name" value="WRKY DNA-BINDING DOMAIN SUPERFAMILY PROTEIN-RELATED"/>
    <property type="match status" value="1"/>
</dbReference>